<sequence>MNWCGIKRVEGPSRLRVLIPWLWNSMKRGPAHRRGHSWNFIWNSKALPKVALFAWKSVCEALPTSENLKRLGVPVSNGCVSCSGDSEDILHVLFFCSFACLLWAVSGLPWGVLCCSTANVEWWFRRVHNELSRVEWKFFLSICWALWGAHNKKFFEGKHSEAHEIVRLARRVSGETRDVLVLEGVVLFMFFCVAFNFSAFM</sequence>
<evidence type="ECO:0000256" key="1">
    <source>
        <dbReference type="SAM" id="Phobius"/>
    </source>
</evidence>
<evidence type="ECO:0000313" key="3">
    <source>
        <dbReference type="EMBL" id="KAL0444551.1"/>
    </source>
</evidence>
<dbReference type="InterPro" id="IPR026960">
    <property type="entry name" value="RVT-Znf"/>
</dbReference>
<keyword evidence="1" id="KW-0812">Transmembrane</keyword>
<dbReference type="AlphaFoldDB" id="A0AAW2WX63"/>
<dbReference type="EMBL" id="JACGWN010000007">
    <property type="protein sequence ID" value="KAL0444551.1"/>
    <property type="molecule type" value="Genomic_DNA"/>
</dbReference>
<gene>
    <name evidence="3" type="ORF">Slati_2177800</name>
</gene>
<reference evidence="3" key="1">
    <citation type="submission" date="2020-06" db="EMBL/GenBank/DDBJ databases">
        <authorList>
            <person name="Li T."/>
            <person name="Hu X."/>
            <person name="Zhang T."/>
            <person name="Song X."/>
            <person name="Zhang H."/>
            <person name="Dai N."/>
            <person name="Sheng W."/>
            <person name="Hou X."/>
            <person name="Wei L."/>
        </authorList>
    </citation>
    <scope>NUCLEOTIDE SEQUENCE</scope>
    <source>
        <strain evidence="3">KEN1</strain>
        <tissue evidence="3">Leaf</tissue>
    </source>
</reference>
<reference evidence="3" key="2">
    <citation type="journal article" date="2024" name="Plant">
        <title>Genomic evolution and insights into agronomic trait innovations of Sesamum species.</title>
        <authorList>
            <person name="Miao H."/>
            <person name="Wang L."/>
            <person name="Qu L."/>
            <person name="Liu H."/>
            <person name="Sun Y."/>
            <person name="Le M."/>
            <person name="Wang Q."/>
            <person name="Wei S."/>
            <person name="Zheng Y."/>
            <person name="Lin W."/>
            <person name="Duan Y."/>
            <person name="Cao H."/>
            <person name="Xiong S."/>
            <person name="Wang X."/>
            <person name="Wei L."/>
            <person name="Li C."/>
            <person name="Ma Q."/>
            <person name="Ju M."/>
            <person name="Zhao R."/>
            <person name="Li G."/>
            <person name="Mu C."/>
            <person name="Tian Q."/>
            <person name="Mei H."/>
            <person name="Zhang T."/>
            <person name="Gao T."/>
            <person name="Zhang H."/>
        </authorList>
    </citation>
    <scope>NUCLEOTIDE SEQUENCE</scope>
    <source>
        <strain evidence="3">KEN1</strain>
    </source>
</reference>
<proteinExistence type="predicted"/>
<evidence type="ECO:0000259" key="2">
    <source>
        <dbReference type="Pfam" id="PF13966"/>
    </source>
</evidence>
<keyword evidence="1" id="KW-0472">Membrane</keyword>
<protein>
    <recommendedName>
        <fullName evidence="2">Reverse transcriptase zinc-binding domain-containing protein</fullName>
    </recommendedName>
</protein>
<dbReference type="Pfam" id="PF13966">
    <property type="entry name" value="zf-RVT"/>
    <property type="match status" value="1"/>
</dbReference>
<organism evidence="3">
    <name type="scientific">Sesamum latifolium</name>
    <dbReference type="NCBI Taxonomy" id="2727402"/>
    <lineage>
        <taxon>Eukaryota</taxon>
        <taxon>Viridiplantae</taxon>
        <taxon>Streptophyta</taxon>
        <taxon>Embryophyta</taxon>
        <taxon>Tracheophyta</taxon>
        <taxon>Spermatophyta</taxon>
        <taxon>Magnoliopsida</taxon>
        <taxon>eudicotyledons</taxon>
        <taxon>Gunneridae</taxon>
        <taxon>Pentapetalae</taxon>
        <taxon>asterids</taxon>
        <taxon>lamiids</taxon>
        <taxon>Lamiales</taxon>
        <taxon>Pedaliaceae</taxon>
        <taxon>Sesamum</taxon>
    </lineage>
</organism>
<keyword evidence="1" id="KW-1133">Transmembrane helix</keyword>
<feature type="transmembrane region" description="Helical" evidence="1">
    <location>
        <begin position="179"/>
        <end position="200"/>
    </location>
</feature>
<name>A0AAW2WX63_9LAMI</name>
<feature type="domain" description="Reverse transcriptase zinc-binding" evidence="2">
    <location>
        <begin position="23"/>
        <end position="103"/>
    </location>
</feature>
<comment type="caution">
    <text evidence="3">The sequence shown here is derived from an EMBL/GenBank/DDBJ whole genome shotgun (WGS) entry which is preliminary data.</text>
</comment>
<accession>A0AAW2WX63</accession>